<dbReference type="PANTHER" id="PTHR28629">
    <property type="entry name" value="TRIOKINASE/FMN CYCLASE"/>
    <property type="match status" value="1"/>
</dbReference>
<evidence type="ECO:0000313" key="4">
    <source>
        <dbReference type="EMBL" id="QIQ21701.1"/>
    </source>
</evidence>
<dbReference type="GO" id="GO:0004371">
    <property type="term" value="F:glycerone kinase activity"/>
    <property type="evidence" value="ECO:0007669"/>
    <property type="project" value="InterPro"/>
</dbReference>
<dbReference type="PROSITE" id="PS51480">
    <property type="entry name" value="DHAL"/>
    <property type="match status" value="1"/>
</dbReference>
<dbReference type="EMBL" id="CP050253">
    <property type="protein sequence ID" value="QIQ21701.1"/>
    <property type="molecule type" value="Genomic_DNA"/>
</dbReference>
<dbReference type="Proteomes" id="UP000501168">
    <property type="component" value="Chromosome"/>
</dbReference>
<dbReference type="Pfam" id="PF02734">
    <property type="entry name" value="Dak2"/>
    <property type="match status" value="1"/>
</dbReference>
<protein>
    <submittedName>
        <fullName evidence="4">Dihydroxyacetone kinase subunit L</fullName>
    </submittedName>
</protein>
<name>A0A6G9IBU5_9GAMM</name>
<dbReference type="InParanoid" id="A0A6G9IBU5"/>
<keyword evidence="2 4" id="KW-0418">Kinase</keyword>
<dbReference type="KEGG" id="orb:IPMB12_08410"/>
<dbReference type="NCBIfam" id="TIGR02365">
    <property type="entry name" value="dha_L_ycgS"/>
    <property type="match status" value="1"/>
</dbReference>
<dbReference type="InterPro" id="IPR004007">
    <property type="entry name" value="DhaL_dom"/>
</dbReference>
<accession>A0A6G9IBU5</accession>
<evidence type="ECO:0000313" key="5">
    <source>
        <dbReference type="Proteomes" id="UP000501168"/>
    </source>
</evidence>
<dbReference type="InterPro" id="IPR012737">
    <property type="entry name" value="DhaK_L_YcgS"/>
</dbReference>
<evidence type="ECO:0000256" key="2">
    <source>
        <dbReference type="ARBA" id="ARBA00022777"/>
    </source>
</evidence>
<reference evidence="4 5" key="1">
    <citation type="submission" date="2020-03" db="EMBL/GenBank/DDBJ databases">
        <title>Complete genome sequence of Orbus sp. IPMB12 (BCRC 80908).</title>
        <authorList>
            <person name="Lo W.-S."/>
            <person name="Chang T.-H."/>
            <person name="Kuo C.-H."/>
        </authorList>
    </citation>
    <scope>NUCLEOTIDE SEQUENCE [LARGE SCALE GENOMIC DNA]</scope>
    <source>
        <strain evidence="4 5">IPMB12</strain>
    </source>
</reference>
<dbReference type="PANTHER" id="PTHR28629:SF4">
    <property type="entry name" value="TRIOKINASE_FMN CYCLASE"/>
    <property type="match status" value="1"/>
</dbReference>
<dbReference type="InterPro" id="IPR050861">
    <property type="entry name" value="Dihydroxyacetone_Kinase"/>
</dbReference>
<proteinExistence type="predicted"/>
<dbReference type="GO" id="GO:0005829">
    <property type="term" value="C:cytosol"/>
    <property type="evidence" value="ECO:0007669"/>
    <property type="project" value="TreeGrafter"/>
</dbReference>
<dbReference type="FunFam" id="1.25.40.340:FF:000002">
    <property type="entry name" value="Dihydroxyacetone kinase, L subunit"/>
    <property type="match status" value="1"/>
</dbReference>
<sequence>MKFSNKSGLFIVEQLITAIQANKEYLSDIDGAVGDGDHGINMNKGFALAREELDNQTMNLSDGLMTISKVLVNKIGGSMGPLYGSLFRGLSVASRISEQIDKEVMFAMLEKASNNVKQLTTAQVGDKTLIDVLDPAIAAYEQALQQNKSFIECLDAMTHASEKGWQSTKDLIAKVGRGSRLGERTVGHLDAGATSCHIILNTIAESAMTLLQKQGEQYATIY</sequence>
<keyword evidence="1" id="KW-0808">Transferase</keyword>
<dbReference type="InterPro" id="IPR036117">
    <property type="entry name" value="DhaL_dom_sf"/>
</dbReference>
<dbReference type="SMART" id="SM01120">
    <property type="entry name" value="Dak2"/>
    <property type="match status" value="1"/>
</dbReference>
<feature type="domain" description="DhaL" evidence="3">
    <location>
        <begin position="6"/>
        <end position="205"/>
    </location>
</feature>
<evidence type="ECO:0000256" key="1">
    <source>
        <dbReference type="ARBA" id="ARBA00022679"/>
    </source>
</evidence>
<dbReference type="GO" id="GO:0019563">
    <property type="term" value="P:glycerol catabolic process"/>
    <property type="evidence" value="ECO:0007669"/>
    <property type="project" value="TreeGrafter"/>
</dbReference>
<dbReference type="AlphaFoldDB" id="A0A6G9IBU5"/>
<dbReference type="RefSeq" id="WP_166916778.1">
    <property type="nucleotide sequence ID" value="NZ_CP050253.1"/>
</dbReference>
<dbReference type="Gene3D" id="1.25.40.340">
    <property type="match status" value="1"/>
</dbReference>
<gene>
    <name evidence="4" type="primary">dhaL</name>
    <name evidence="4" type="ORF">IPMB12_08410</name>
</gene>
<evidence type="ECO:0000259" key="3">
    <source>
        <dbReference type="PROSITE" id="PS51480"/>
    </source>
</evidence>
<dbReference type="SUPFAM" id="SSF101473">
    <property type="entry name" value="DhaL-like"/>
    <property type="match status" value="1"/>
</dbReference>
<keyword evidence="5" id="KW-1185">Reference proteome</keyword>
<organism evidence="4 5">
    <name type="scientific">Zophobihabitans entericus</name>
    <dbReference type="NCBI Taxonomy" id="1635327"/>
    <lineage>
        <taxon>Bacteria</taxon>
        <taxon>Pseudomonadati</taxon>
        <taxon>Pseudomonadota</taxon>
        <taxon>Gammaproteobacteria</taxon>
        <taxon>Orbales</taxon>
        <taxon>Orbaceae</taxon>
        <taxon>Zophobihabitans</taxon>
    </lineage>
</organism>